<dbReference type="AlphaFoldDB" id="X1HNA9"/>
<protein>
    <submittedName>
        <fullName evidence="1">Uncharacterized protein</fullName>
    </submittedName>
</protein>
<gene>
    <name evidence="1" type="ORF">S03H2_36766</name>
</gene>
<organism evidence="1">
    <name type="scientific">marine sediment metagenome</name>
    <dbReference type="NCBI Taxonomy" id="412755"/>
    <lineage>
        <taxon>unclassified sequences</taxon>
        <taxon>metagenomes</taxon>
        <taxon>ecological metagenomes</taxon>
    </lineage>
</organism>
<feature type="non-terminal residue" evidence="1">
    <location>
        <position position="1"/>
    </location>
</feature>
<name>X1HNA9_9ZZZZ</name>
<comment type="caution">
    <text evidence="1">The sequence shown here is derived from an EMBL/GenBank/DDBJ whole genome shotgun (WGS) entry which is preliminary data.</text>
</comment>
<proteinExistence type="predicted"/>
<evidence type="ECO:0000313" key="1">
    <source>
        <dbReference type="EMBL" id="GAH58500.1"/>
    </source>
</evidence>
<accession>X1HNA9</accession>
<dbReference type="EMBL" id="BARU01022583">
    <property type="protein sequence ID" value="GAH58500.1"/>
    <property type="molecule type" value="Genomic_DNA"/>
</dbReference>
<reference evidence="1" key="1">
    <citation type="journal article" date="2014" name="Front. Microbiol.">
        <title>High frequency of phylogenetically diverse reductive dehalogenase-homologous genes in deep subseafloor sedimentary metagenomes.</title>
        <authorList>
            <person name="Kawai M."/>
            <person name="Futagami T."/>
            <person name="Toyoda A."/>
            <person name="Takaki Y."/>
            <person name="Nishi S."/>
            <person name="Hori S."/>
            <person name="Arai W."/>
            <person name="Tsubouchi T."/>
            <person name="Morono Y."/>
            <person name="Uchiyama I."/>
            <person name="Ito T."/>
            <person name="Fujiyama A."/>
            <person name="Inagaki F."/>
            <person name="Takami H."/>
        </authorList>
    </citation>
    <scope>NUCLEOTIDE SEQUENCE</scope>
    <source>
        <strain evidence="1">Expedition CK06-06</strain>
    </source>
</reference>
<sequence length="40" mass="5146">HLNLTEEQFKNINFYRLQKFEDLIKNKYLSNDLFWRRKNK</sequence>